<comment type="cofactor">
    <cofactor evidence="5">
        <name>Mg(2+)</name>
        <dbReference type="ChEBI" id="CHEBI:18420"/>
    </cofactor>
    <text evidence="5">Binds 1 Mg(2+) ion per subunit.</text>
</comment>
<organism evidence="8 9">
    <name type="scientific">Cupriavidus necator</name>
    <name type="common">Alcaligenes eutrophus</name>
    <name type="synonym">Ralstonia eutropha</name>
    <dbReference type="NCBI Taxonomy" id="106590"/>
    <lineage>
        <taxon>Bacteria</taxon>
        <taxon>Pseudomonadati</taxon>
        <taxon>Pseudomonadota</taxon>
        <taxon>Betaproteobacteria</taxon>
        <taxon>Burkholderiales</taxon>
        <taxon>Burkholderiaceae</taxon>
        <taxon>Cupriavidus</taxon>
    </lineage>
</organism>
<feature type="short sequence motif" description="Nudix box" evidence="6">
    <location>
        <begin position="49"/>
        <end position="70"/>
    </location>
</feature>
<gene>
    <name evidence="8" type="ORF">DDK22_34990</name>
</gene>
<dbReference type="EMBL" id="QDHA01000123">
    <property type="protein sequence ID" value="RCJ03847.1"/>
    <property type="molecule type" value="Genomic_DNA"/>
</dbReference>
<evidence type="ECO:0000313" key="9">
    <source>
        <dbReference type="Proteomes" id="UP000253501"/>
    </source>
</evidence>
<dbReference type="PROSITE" id="PS51462">
    <property type="entry name" value="NUDIX"/>
    <property type="match status" value="1"/>
</dbReference>
<evidence type="ECO:0000256" key="3">
    <source>
        <dbReference type="ARBA" id="ARBA00022842"/>
    </source>
</evidence>
<feature type="site" description="Critical for catalysis" evidence="4">
    <location>
        <position position="123"/>
    </location>
</feature>
<dbReference type="AlphaFoldDB" id="A0A367P9F0"/>
<dbReference type="PANTHER" id="PTHR43046:SF12">
    <property type="entry name" value="GDP-MANNOSE MANNOSYL HYDROLASE"/>
    <property type="match status" value="1"/>
</dbReference>
<accession>A0A367P9F0</accession>
<feature type="domain" description="Nudix hydrolase" evidence="7">
    <location>
        <begin position="12"/>
        <end position="149"/>
    </location>
</feature>
<dbReference type="GO" id="GO:0008727">
    <property type="term" value="F:GDP-mannose mannosyl hydrolase activity"/>
    <property type="evidence" value="ECO:0007669"/>
    <property type="project" value="InterPro"/>
</dbReference>
<dbReference type="RefSeq" id="WP_114135917.1">
    <property type="nucleotide sequence ID" value="NZ_CP068436.1"/>
</dbReference>
<protein>
    <submittedName>
        <fullName evidence="8">GDP-mannose mannosyl hydrolase</fullName>
    </submittedName>
</protein>
<dbReference type="InterPro" id="IPR015797">
    <property type="entry name" value="NUDIX_hydrolase-like_dom_sf"/>
</dbReference>
<dbReference type="SUPFAM" id="SSF55811">
    <property type="entry name" value="Nudix"/>
    <property type="match status" value="1"/>
</dbReference>
<dbReference type="Gene3D" id="3.90.79.10">
    <property type="entry name" value="Nucleoside Triphosphate Pyrophosphohydrolase"/>
    <property type="match status" value="1"/>
</dbReference>
<dbReference type="InterPro" id="IPR033715">
    <property type="entry name" value="GDPMH"/>
</dbReference>
<reference evidence="8 9" key="1">
    <citation type="submission" date="2018-04" db="EMBL/GenBank/DDBJ databases">
        <title>Cupriavidus necator CR12 genome sequencing and assembly.</title>
        <authorList>
            <person name="Ben Fekih I."/>
            <person name="Mazhar H.S."/>
            <person name="Bello S.K."/>
            <person name="Rensing C."/>
        </authorList>
    </citation>
    <scope>NUCLEOTIDE SEQUENCE [LARGE SCALE GENOMIC DNA]</scope>
    <source>
        <strain evidence="8 9">CR12</strain>
    </source>
</reference>
<keyword evidence="2 8" id="KW-0378">Hydrolase</keyword>
<evidence type="ECO:0000256" key="4">
    <source>
        <dbReference type="PIRSR" id="PIRSR037599-1"/>
    </source>
</evidence>
<dbReference type="Pfam" id="PF00293">
    <property type="entry name" value="NUDIX"/>
    <property type="match status" value="1"/>
</dbReference>
<evidence type="ECO:0000256" key="5">
    <source>
        <dbReference type="PIRSR" id="PIRSR037599-3"/>
    </source>
</evidence>
<keyword evidence="1 5" id="KW-0479">Metal-binding</keyword>
<dbReference type="InterPro" id="IPR000086">
    <property type="entry name" value="NUDIX_hydrolase_dom"/>
</dbReference>
<dbReference type="Proteomes" id="UP000253501">
    <property type="component" value="Unassembled WGS sequence"/>
</dbReference>
<dbReference type="GO" id="GO:0046872">
    <property type="term" value="F:metal ion binding"/>
    <property type="evidence" value="ECO:0007669"/>
    <property type="project" value="UniProtKB-KW"/>
</dbReference>
<comment type="caution">
    <text evidence="8">The sequence shown here is derived from an EMBL/GenBank/DDBJ whole genome shotgun (WGS) entry which is preliminary data.</text>
</comment>
<feature type="binding site" evidence="5">
    <location>
        <position position="48"/>
    </location>
    <ligand>
        <name>Mg(2+)</name>
        <dbReference type="ChEBI" id="CHEBI:18420"/>
    </ligand>
</feature>
<name>A0A367P9F0_CUPNE</name>
<evidence type="ECO:0000256" key="2">
    <source>
        <dbReference type="ARBA" id="ARBA00022801"/>
    </source>
</evidence>
<evidence type="ECO:0000313" key="8">
    <source>
        <dbReference type="EMBL" id="RCJ03847.1"/>
    </source>
</evidence>
<evidence type="ECO:0000256" key="6">
    <source>
        <dbReference type="PIRSR" id="PIRSR037599-4"/>
    </source>
</evidence>
<proteinExistence type="predicted"/>
<dbReference type="NCBIfam" id="NF011963">
    <property type="entry name" value="PRK15434.1"/>
    <property type="match status" value="1"/>
</dbReference>
<keyword evidence="3 5" id="KW-0460">Magnesium</keyword>
<dbReference type="PIRSF" id="PIRSF037599">
    <property type="entry name" value="GDPMH"/>
    <property type="match status" value="1"/>
</dbReference>
<evidence type="ECO:0000256" key="1">
    <source>
        <dbReference type="ARBA" id="ARBA00022723"/>
    </source>
</evidence>
<feature type="binding site" evidence="5">
    <location>
        <position position="68"/>
    </location>
    <ligand>
        <name>Mg(2+)</name>
        <dbReference type="ChEBI" id="CHEBI:18420"/>
    </ligand>
</feature>
<dbReference type="PANTHER" id="PTHR43046">
    <property type="entry name" value="GDP-MANNOSE MANNOSYL HYDROLASE"/>
    <property type="match status" value="1"/>
</dbReference>
<feature type="binding site" evidence="5">
    <location>
        <position position="122"/>
    </location>
    <ligand>
        <name>Mg(2+)</name>
        <dbReference type="ChEBI" id="CHEBI:18420"/>
    </ligand>
</feature>
<dbReference type="CDD" id="cd03430">
    <property type="entry name" value="NUDIX_GDPMH_NudD"/>
    <property type="match status" value="1"/>
</dbReference>
<sequence length="149" mass="16896">MLSQDDFLFVIHAAPLVAIDLVVSEPGGRILLGRRKNRPAQGTWFVPGGRIRKDEHLDDAFQRIAADELGLDLRRRAARMLGAFEHFYPDNFAGAPGIGTHYVVLAYEVQVPSMALAAPQEQHNAYRWMTPVEILRNDDLHENTRAYFR</sequence>
<evidence type="ECO:0000259" key="7">
    <source>
        <dbReference type="PROSITE" id="PS51462"/>
    </source>
</evidence>